<keyword evidence="2" id="KW-1185">Reference proteome</keyword>
<organism evidence="1 2">
    <name type="scientific">Hyalomma asiaticum</name>
    <name type="common">Tick</name>
    <dbReference type="NCBI Taxonomy" id="266040"/>
    <lineage>
        <taxon>Eukaryota</taxon>
        <taxon>Metazoa</taxon>
        <taxon>Ecdysozoa</taxon>
        <taxon>Arthropoda</taxon>
        <taxon>Chelicerata</taxon>
        <taxon>Arachnida</taxon>
        <taxon>Acari</taxon>
        <taxon>Parasitiformes</taxon>
        <taxon>Ixodida</taxon>
        <taxon>Ixodoidea</taxon>
        <taxon>Ixodidae</taxon>
        <taxon>Hyalomminae</taxon>
        <taxon>Hyalomma</taxon>
    </lineage>
</organism>
<name>A0ACB7TRI8_HYAAI</name>
<comment type="caution">
    <text evidence="1">The sequence shown here is derived from an EMBL/GenBank/DDBJ whole genome shotgun (WGS) entry which is preliminary data.</text>
</comment>
<dbReference type="Proteomes" id="UP000821845">
    <property type="component" value="Chromosome 1"/>
</dbReference>
<accession>A0ACB7TRI8</accession>
<proteinExistence type="predicted"/>
<gene>
    <name evidence="1" type="ORF">HPB50_027270</name>
</gene>
<sequence>MGTCCLRATPTDTRHEHHRRRDLLDEASGVDYPAHSSTTGRGGSCSSPIVGDFNVDKSDRSTKDWLVQHMAIRYSLRCISLDHLVPTTVRGSRIDIVFANIPLKPVLEPLAVHFSDHNSGTLLESSSDCFHPRAGAVRTAG</sequence>
<evidence type="ECO:0000313" key="2">
    <source>
        <dbReference type="Proteomes" id="UP000821845"/>
    </source>
</evidence>
<protein>
    <submittedName>
        <fullName evidence="1">Uncharacterized protein</fullName>
    </submittedName>
</protein>
<evidence type="ECO:0000313" key="1">
    <source>
        <dbReference type="EMBL" id="KAH6948972.1"/>
    </source>
</evidence>
<reference evidence="1" key="1">
    <citation type="submission" date="2020-05" db="EMBL/GenBank/DDBJ databases">
        <title>Large-scale comparative analyses of tick genomes elucidate their genetic diversity and vector capacities.</title>
        <authorList>
            <person name="Jia N."/>
            <person name="Wang J."/>
            <person name="Shi W."/>
            <person name="Du L."/>
            <person name="Sun Y."/>
            <person name="Zhan W."/>
            <person name="Jiang J."/>
            <person name="Wang Q."/>
            <person name="Zhang B."/>
            <person name="Ji P."/>
            <person name="Sakyi L.B."/>
            <person name="Cui X."/>
            <person name="Yuan T."/>
            <person name="Jiang B."/>
            <person name="Yang W."/>
            <person name="Lam T.T.-Y."/>
            <person name="Chang Q."/>
            <person name="Ding S."/>
            <person name="Wang X."/>
            <person name="Zhu J."/>
            <person name="Ruan X."/>
            <person name="Zhao L."/>
            <person name="Wei J."/>
            <person name="Que T."/>
            <person name="Du C."/>
            <person name="Cheng J."/>
            <person name="Dai P."/>
            <person name="Han X."/>
            <person name="Huang E."/>
            <person name="Gao Y."/>
            <person name="Liu J."/>
            <person name="Shao H."/>
            <person name="Ye R."/>
            <person name="Li L."/>
            <person name="Wei W."/>
            <person name="Wang X."/>
            <person name="Wang C."/>
            <person name="Yang T."/>
            <person name="Huo Q."/>
            <person name="Li W."/>
            <person name="Guo W."/>
            <person name="Chen H."/>
            <person name="Zhou L."/>
            <person name="Ni X."/>
            <person name="Tian J."/>
            <person name="Zhou Y."/>
            <person name="Sheng Y."/>
            <person name="Liu T."/>
            <person name="Pan Y."/>
            <person name="Xia L."/>
            <person name="Li J."/>
            <person name="Zhao F."/>
            <person name="Cao W."/>
        </authorList>
    </citation>
    <scope>NUCLEOTIDE SEQUENCE</scope>
    <source>
        <strain evidence="1">Hyas-2018</strain>
    </source>
</reference>
<dbReference type="EMBL" id="CM023481">
    <property type="protein sequence ID" value="KAH6948972.1"/>
    <property type="molecule type" value="Genomic_DNA"/>
</dbReference>